<sequence>MESKLKLRSSSAAALVIFATAAHAQSSVTLYGVLDTGLLYQSTSAATFQPHTPNLGHVYQLKDGGIYSSYWGLKGSEDIGGGYKINFKLQGVFNTTNGKFGLSDTPGTTAIFNQFATIGASGPFGTFDAGRQIIPMIYAMSETDVRGAQYFGSILTAWLGVNQAAGWPGTSTNAPIGALYDSNALVYNSPKFYGASLALEYAPGGIAGQFQGGTRESAVLKYSNYGLNLAAVYYNGHDTNPFPLTYPAAPAVPATGLANNRFYYFGAMYTISGFSISASYGIGKNPANTNTADFEMASGGLGYQFSPRFKVTSGFYYLKDRNHSANHSSEVAVGAEYNLSQRTKAYAQVGYVDNEGTMNQTIVYGAPVAPGKSTTAAMAGIRHTF</sequence>
<dbReference type="Pfam" id="PF13609">
    <property type="entry name" value="Porin_4"/>
    <property type="match status" value="1"/>
</dbReference>
<accession>A0A069PKE8</accession>
<proteinExistence type="predicted"/>
<gene>
    <name evidence="13" type="ORF">BG61_07130</name>
</gene>
<comment type="subunit">
    <text evidence="2">Homotrimer.</text>
</comment>
<evidence type="ECO:0000256" key="7">
    <source>
        <dbReference type="ARBA" id="ARBA00023065"/>
    </source>
</evidence>
<dbReference type="PANTHER" id="PTHR34501">
    <property type="entry name" value="PROTEIN YDDL-RELATED"/>
    <property type="match status" value="1"/>
</dbReference>
<keyword evidence="7" id="KW-0406">Ion transport</keyword>
<dbReference type="RefSeq" id="WP_035924798.1">
    <property type="nucleotide sequence ID" value="NZ_CADFFX010000040.1"/>
</dbReference>
<evidence type="ECO:0000256" key="8">
    <source>
        <dbReference type="ARBA" id="ARBA00023114"/>
    </source>
</evidence>
<keyword evidence="3" id="KW-0813">Transport</keyword>
<keyword evidence="8" id="KW-0626">Porin</keyword>
<evidence type="ECO:0000256" key="4">
    <source>
        <dbReference type="ARBA" id="ARBA00022452"/>
    </source>
</evidence>
<keyword evidence="9" id="KW-0472">Membrane</keyword>
<dbReference type="PANTHER" id="PTHR34501:SF9">
    <property type="entry name" value="MAJOR OUTER MEMBRANE PROTEIN P.IA"/>
    <property type="match status" value="1"/>
</dbReference>
<dbReference type="InterPro" id="IPR002299">
    <property type="entry name" value="Porin_Neis"/>
</dbReference>
<dbReference type="SUPFAM" id="SSF56935">
    <property type="entry name" value="Porins"/>
    <property type="match status" value="1"/>
</dbReference>
<dbReference type="GO" id="GO:0015288">
    <property type="term" value="F:porin activity"/>
    <property type="evidence" value="ECO:0007669"/>
    <property type="project" value="UniProtKB-KW"/>
</dbReference>
<evidence type="ECO:0000256" key="6">
    <source>
        <dbReference type="ARBA" id="ARBA00022729"/>
    </source>
</evidence>
<feature type="signal peptide" evidence="11">
    <location>
        <begin position="1"/>
        <end position="24"/>
    </location>
</feature>
<dbReference type="GO" id="GO:0009279">
    <property type="term" value="C:cell outer membrane"/>
    <property type="evidence" value="ECO:0007669"/>
    <property type="project" value="UniProtKB-SubCell"/>
</dbReference>
<evidence type="ECO:0000313" key="14">
    <source>
        <dbReference type="Proteomes" id="UP000027466"/>
    </source>
</evidence>
<evidence type="ECO:0000256" key="3">
    <source>
        <dbReference type="ARBA" id="ARBA00022448"/>
    </source>
</evidence>
<dbReference type="Gene3D" id="2.40.160.10">
    <property type="entry name" value="Porin"/>
    <property type="match status" value="1"/>
</dbReference>
<dbReference type="AlphaFoldDB" id="A0A069PKE8"/>
<organism evidence="13 14">
    <name type="scientific">Caballeronia glathei</name>
    <dbReference type="NCBI Taxonomy" id="60547"/>
    <lineage>
        <taxon>Bacteria</taxon>
        <taxon>Pseudomonadati</taxon>
        <taxon>Pseudomonadota</taxon>
        <taxon>Betaproteobacteria</taxon>
        <taxon>Burkholderiales</taxon>
        <taxon>Burkholderiaceae</taxon>
        <taxon>Caballeronia</taxon>
    </lineage>
</organism>
<dbReference type="Proteomes" id="UP000027466">
    <property type="component" value="Unassembled WGS sequence"/>
</dbReference>
<protein>
    <submittedName>
        <fullName evidence="13">Porin</fullName>
    </submittedName>
</protein>
<evidence type="ECO:0000256" key="5">
    <source>
        <dbReference type="ARBA" id="ARBA00022692"/>
    </source>
</evidence>
<dbReference type="InterPro" id="IPR023614">
    <property type="entry name" value="Porin_dom_sf"/>
</dbReference>
<evidence type="ECO:0000256" key="10">
    <source>
        <dbReference type="ARBA" id="ARBA00023237"/>
    </source>
</evidence>
<dbReference type="InterPro" id="IPR050298">
    <property type="entry name" value="Gram-neg_bact_OMP"/>
</dbReference>
<dbReference type="GO" id="GO:0006811">
    <property type="term" value="P:monoatomic ion transport"/>
    <property type="evidence" value="ECO:0007669"/>
    <property type="project" value="UniProtKB-KW"/>
</dbReference>
<evidence type="ECO:0000259" key="12">
    <source>
        <dbReference type="Pfam" id="PF13609"/>
    </source>
</evidence>
<evidence type="ECO:0000256" key="1">
    <source>
        <dbReference type="ARBA" id="ARBA00004571"/>
    </source>
</evidence>
<reference evidence="13 14" key="1">
    <citation type="submission" date="2014-03" db="EMBL/GenBank/DDBJ databases">
        <title>Draft Genome Sequences of Four Burkholderia Strains.</title>
        <authorList>
            <person name="Liu X.Y."/>
            <person name="Li C.X."/>
            <person name="Xu J.H."/>
        </authorList>
    </citation>
    <scope>NUCLEOTIDE SEQUENCE [LARGE SCALE GENOMIC DNA]</scope>
    <source>
        <strain evidence="13 14">DSM 50014</strain>
    </source>
</reference>
<keyword evidence="14" id="KW-1185">Reference proteome</keyword>
<keyword evidence="5" id="KW-0812">Transmembrane</keyword>
<dbReference type="STRING" id="60547.GCA_000751215_00268"/>
<keyword evidence="4" id="KW-1134">Transmembrane beta strand</keyword>
<feature type="domain" description="Porin" evidence="12">
    <location>
        <begin position="12"/>
        <end position="356"/>
    </location>
</feature>
<comment type="caution">
    <text evidence="13">The sequence shown here is derived from an EMBL/GenBank/DDBJ whole genome shotgun (WGS) entry which is preliminary data.</text>
</comment>
<evidence type="ECO:0000313" key="13">
    <source>
        <dbReference type="EMBL" id="KDR37786.1"/>
    </source>
</evidence>
<evidence type="ECO:0000256" key="2">
    <source>
        <dbReference type="ARBA" id="ARBA00011233"/>
    </source>
</evidence>
<dbReference type="CDD" id="cd00342">
    <property type="entry name" value="gram_neg_porins"/>
    <property type="match status" value="1"/>
</dbReference>
<name>A0A069PKE8_9BURK</name>
<dbReference type="GO" id="GO:0046930">
    <property type="term" value="C:pore complex"/>
    <property type="evidence" value="ECO:0007669"/>
    <property type="project" value="UniProtKB-KW"/>
</dbReference>
<evidence type="ECO:0000256" key="11">
    <source>
        <dbReference type="SAM" id="SignalP"/>
    </source>
</evidence>
<dbReference type="PRINTS" id="PR00184">
    <property type="entry name" value="NEISSPPORIN"/>
</dbReference>
<evidence type="ECO:0000256" key="9">
    <source>
        <dbReference type="ARBA" id="ARBA00023136"/>
    </source>
</evidence>
<keyword evidence="10" id="KW-0998">Cell outer membrane</keyword>
<keyword evidence="6 11" id="KW-0732">Signal</keyword>
<dbReference type="InterPro" id="IPR033900">
    <property type="entry name" value="Gram_neg_porin_domain"/>
</dbReference>
<dbReference type="EMBL" id="JFHC01000138">
    <property type="protein sequence ID" value="KDR37786.1"/>
    <property type="molecule type" value="Genomic_DNA"/>
</dbReference>
<comment type="subcellular location">
    <subcellularLocation>
        <location evidence="1">Cell outer membrane</location>
        <topology evidence="1">Multi-pass membrane protein</topology>
    </subcellularLocation>
</comment>
<feature type="chain" id="PRO_5007372174" evidence="11">
    <location>
        <begin position="25"/>
        <end position="385"/>
    </location>
</feature>